<name>A0A6J4R7U4_9ACTN</name>
<sequence length="157" mass="16855">MIFVTVGTHQDGFPRFLAAVETLEGSDLVVQHGPGPAPRNASVAEAFMPFPRIMEYFRAADRVVMHAGVGSVLLAVRCGHVPVIVPRLHRLGEHVDDHQSDLARGLEASGRARVAWDTADLQAVLSETPARAAAVDLPQTGLHSAVRSLLLASARQR</sequence>
<evidence type="ECO:0000259" key="1">
    <source>
        <dbReference type="Pfam" id="PF04101"/>
    </source>
</evidence>
<dbReference type="AlphaFoldDB" id="A0A6J4R7U4"/>
<feature type="domain" description="Glycosyl transferase family 28 C-terminal" evidence="1">
    <location>
        <begin position="1"/>
        <end position="110"/>
    </location>
</feature>
<accession>A0A6J4R7U4</accession>
<proteinExistence type="predicted"/>
<dbReference type="EMBL" id="CADCVJ010000040">
    <property type="protein sequence ID" value="CAA9465221.1"/>
    <property type="molecule type" value="Genomic_DNA"/>
</dbReference>
<dbReference type="SUPFAM" id="SSF53756">
    <property type="entry name" value="UDP-Glycosyltransferase/glycogen phosphorylase"/>
    <property type="match status" value="1"/>
</dbReference>
<dbReference type="InterPro" id="IPR007235">
    <property type="entry name" value="Glyco_trans_28_C"/>
</dbReference>
<reference evidence="2" key="1">
    <citation type="submission" date="2020-02" db="EMBL/GenBank/DDBJ databases">
        <authorList>
            <person name="Meier V. D."/>
        </authorList>
    </citation>
    <scope>NUCLEOTIDE SEQUENCE</scope>
    <source>
        <strain evidence="2">AVDCRST_MAG38</strain>
    </source>
</reference>
<organism evidence="2">
    <name type="scientific">uncultured Solirubrobacteraceae bacterium</name>
    <dbReference type="NCBI Taxonomy" id="1162706"/>
    <lineage>
        <taxon>Bacteria</taxon>
        <taxon>Bacillati</taxon>
        <taxon>Actinomycetota</taxon>
        <taxon>Thermoleophilia</taxon>
        <taxon>Solirubrobacterales</taxon>
        <taxon>Solirubrobacteraceae</taxon>
        <taxon>environmental samples</taxon>
    </lineage>
</organism>
<dbReference type="Pfam" id="PF04101">
    <property type="entry name" value="Glyco_tran_28_C"/>
    <property type="match status" value="1"/>
</dbReference>
<dbReference type="Gene3D" id="3.40.50.2000">
    <property type="entry name" value="Glycogen Phosphorylase B"/>
    <property type="match status" value="1"/>
</dbReference>
<evidence type="ECO:0000313" key="2">
    <source>
        <dbReference type="EMBL" id="CAA9465221.1"/>
    </source>
</evidence>
<dbReference type="GO" id="GO:0016758">
    <property type="term" value="F:hexosyltransferase activity"/>
    <property type="evidence" value="ECO:0007669"/>
    <property type="project" value="InterPro"/>
</dbReference>
<protein>
    <recommendedName>
        <fullName evidence="1">Glycosyl transferase family 28 C-terminal domain-containing protein</fullName>
    </recommendedName>
</protein>
<gene>
    <name evidence="2" type="ORF">AVDCRST_MAG38-779</name>
</gene>